<evidence type="ECO:0000313" key="3">
    <source>
        <dbReference type="Proteomes" id="UP000197528"/>
    </source>
</evidence>
<dbReference type="GO" id="GO:0016747">
    <property type="term" value="F:acyltransferase activity, transferring groups other than amino-acyl groups"/>
    <property type="evidence" value="ECO:0007669"/>
    <property type="project" value="InterPro"/>
</dbReference>
<accession>A0A254PWR4</accession>
<feature type="domain" description="N-acetyltransferase" evidence="1">
    <location>
        <begin position="2"/>
        <end position="163"/>
    </location>
</feature>
<dbReference type="RefSeq" id="WP_088526192.1">
    <property type="nucleotide sequence ID" value="NZ_NGUP01000005.1"/>
</dbReference>
<dbReference type="Pfam" id="PF00583">
    <property type="entry name" value="Acetyltransf_1"/>
    <property type="match status" value="1"/>
</dbReference>
<dbReference type="SUPFAM" id="SSF55729">
    <property type="entry name" value="Acyl-CoA N-acyltransferases (Nat)"/>
    <property type="match status" value="1"/>
</dbReference>
<evidence type="ECO:0000259" key="1">
    <source>
        <dbReference type="PROSITE" id="PS51186"/>
    </source>
</evidence>
<dbReference type="InterPro" id="IPR000182">
    <property type="entry name" value="GNAT_dom"/>
</dbReference>
<dbReference type="InterPro" id="IPR016181">
    <property type="entry name" value="Acyl_CoA_acyltransferase"/>
</dbReference>
<dbReference type="CDD" id="cd04301">
    <property type="entry name" value="NAT_SF"/>
    <property type="match status" value="1"/>
</dbReference>
<organism evidence="2 3">
    <name type="scientific">Polynucleobacter campilacus</name>
    <dbReference type="NCBI Taxonomy" id="1743163"/>
    <lineage>
        <taxon>Bacteria</taxon>
        <taxon>Pseudomonadati</taxon>
        <taxon>Pseudomonadota</taxon>
        <taxon>Betaproteobacteria</taxon>
        <taxon>Burkholderiales</taxon>
        <taxon>Burkholderiaceae</taxon>
        <taxon>Polynucleobacter</taxon>
    </lineage>
</organism>
<evidence type="ECO:0000313" key="2">
    <source>
        <dbReference type="EMBL" id="OWS68971.1"/>
    </source>
</evidence>
<dbReference type="AlphaFoldDB" id="A0A254PWR4"/>
<dbReference type="EMBL" id="NGUP01000005">
    <property type="protein sequence ID" value="OWS68971.1"/>
    <property type="molecule type" value="Genomic_DNA"/>
</dbReference>
<name>A0A254PWR4_9BURK</name>
<dbReference type="OrthoDB" id="948250at2"/>
<dbReference type="Gene3D" id="3.40.630.30">
    <property type="match status" value="1"/>
</dbReference>
<dbReference type="Proteomes" id="UP000197528">
    <property type="component" value="Unassembled WGS sequence"/>
</dbReference>
<reference evidence="2 3" key="1">
    <citation type="submission" date="2017-05" db="EMBL/GenBank/DDBJ databases">
        <title>Genome of Polynucleobacter sp. MWH-Feld-100.</title>
        <authorList>
            <person name="Hahn M.W."/>
        </authorList>
    </citation>
    <scope>NUCLEOTIDE SEQUENCE [LARGE SCALE GENOMIC DNA]</scope>
    <source>
        <strain evidence="2 3">MWH-Feld-100</strain>
    </source>
</reference>
<protein>
    <recommendedName>
        <fullName evidence="1">N-acetyltransferase domain-containing protein</fullName>
    </recommendedName>
</protein>
<sequence length="185" mass="21691">MLTTEFLSRNQFSEYGSWLKSQDPQTLHDYFGYALTNEVIDSLTQQFSLNPQYHHFLIAKVDGQWAGTIHIATKGQEIEFGVIVALQYRKQGVANALMDEAITWARNRYYKDLFMHCISWNRPIKHLCQKHGLVPRNMMGDSEANLKLTPPTPATYFKEQMFVQRNWLAMFQFPLVELFSYKTRN</sequence>
<proteinExistence type="predicted"/>
<keyword evidence="3" id="KW-1185">Reference proteome</keyword>
<comment type="caution">
    <text evidence="2">The sequence shown here is derived from an EMBL/GenBank/DDBJ whole genome shotgun (WGS) entry which is preliminary data.</text>
</comment>
<gene>
    <name evidence="2" type="ORF">CBI31_09670</name>
</gene>
<dbReference type="PROSITE" id="PS51186">
    <property type="entry name" value="GNAT"/>
    <property type="match status" value="1"/>
</dbReference>